<dbReference type="SUPFAM" id="SSF54060">
    <property type="entry name" value="His-Me finger endonucleases"/>
    <property type="match status" value="1"/>
</dbReference>
<reference evidence="3" key="2">
    <citation type="submission" date="2025-08" db="UniProtKB">
        <authorList>
            <consortium name="Ensembl"/>
        </authorList>
    </citation>
    <scope>IDENTIFICATION</scope>
</reference>
<dbReference type="SMART" id="SM00892">
    <property type="entry name" value="Endonuclease_NS"/>
    <property type="match status" value="1"/>
</dbReference>
<dbReference type="OMA" id="NCERAEY"/>
<proteinExistence type="predicted"/>
<protein>
    <recommendedName>
        <fullName evidence="2">DNA/RNA non-specific endonuclease/pyrophosphatase/phosphodiesterase domain-containing protein</fullName>
    </recommendedName>
</protein>
<dbReference type="OrthoDB" id="69221at2759"/>
<reference evidence="3" key="1">
    <citation type="submission" date="2021-04" db="EMBL/GenBank/DDBJ databases">
        <authorList>
            <consortium name="Wellcome Sanger Institute Data Sharing"/>
        </authorList>
    </citation>
    <scope>NUCLEOTIDE SEQUENCE [LARGE SCALE GENOMIC DNA]</scope>
</reference>
<dbReference type="InterPro" id="IPR044929">
    <property type="entry name" value="DNA/RNA_non-sp_Endonuclease_sf"/>
</dbReference>
<dbReference type="PANTHER" id="PTHR21472:SF15">
    <property type="entry name" value="ENDONUCLEASE DOMAIN-CONTAINING 1 PROTEIN-RELATED"/>
    <property type="match status" value="1"/>
</dbReference>
<dbReference type="GO" id="GO:0016787">
    <property type="term" value="F:hydrolase activity"/>
    <property type="evidence" value="ECO:0007669"/>
    <property type="project" value="InterPro"/>
</dbReference>
<dbReference type="GeneTree" id="ENSGT01030000234592"/>
<feature type="domain" description="DNA/RNA non-specific endonuclease/pyrophosphatase/phosphodiesterase" evidence="2">
    <location>
        <begin position="71"/>
        <end position="204"/>
    </location>
</feature>
<dbReference type="Pfam" id="PF01223">
    <property type="entry name" value="Endonuclease_NS"/>
    <property type="match status" value="1"/>
</dbReference>
<dbReference type="PANTHER" id="PTHR21472">
    <property type="entry name" value="ENDONUCLEASE DOMAIN-CONTAINING 1 PROTEIN ENDOD1"/>
    <property type="match status" value="1"/>
</dbReference>
<accession>A0A3Q1IK89</accession>
<organism evidence="3 4">
    <name type="scientific">Anabas testudineus</name>
    <name type="common">Climbing perch</name>
    <name type="synonym">Anthias testudineus</name>
    <dbReference type="NCBI Taxonomy" id="64144"/>
    <lineage>
        <taxon>Eukaryota</taxon>
        <taxon>Metazoa</taxon>
        <taxon>Chordata</taxon>
        <taxon>Craniata</taxon>
        <taxon>Vertebrata</taxon>
        <taxon>Euteleostomi</taxon>
        <taxon>Actinopterygii</taxon>
        <taxon>Neopterygii</taxon>
        <taxon>Teleostei</taxon>
        <taxon>Neoteleostei</taxon>
        <taxon>Acanthomorphata</taxon>
        <taxon>Anabantaria</taxon>
        <taxon>Anabantiformes</taxon>
        <taxon>Anabantoidei</taxon>
        <taxon>Anabantidae</taxon>
        <taxon>Anabas</taxon>
    </lineage>
</organism>
<dbReference type="InterPro" id="IPR039015">
    <property type="entry name" value="ENDOD1"/>
</dbReference>
<keyword evidence="4" id="KW-1185">Reference proteome</keyword>
<name>A0A3Q1IK89_ANATE</name>
<feature type="signal peptide" evidence="1">
    <location>
        <begin position="1"/>
        <end position="26"/>
    </location>
</feature>
<evidence type="ECO:0000313" key="3">
    <source>
        <dbReference type="Ensembl" id="ENSATEP00000054601.2"/>
    </source>
</evidence>
<evidence type="ECO:0000313" key="4">
    <source>
        <dbReference type="Proteomes" id="UP000265040"/>
    </source>
</evidence>
<reference evidence="3" key="3">
    <citation type="submission" date="2025-09" db="UniProtKB">
        <authorList>
            <consortium name="Ensembl"/>
        </authorList>
    </citation>
    <scope>IDENTIFICATION</scope>
</reference>
<evidence type="ECO:0000259" key="2">
    <source>
        <dbReference type="SMART" id="SM00892"/>
    </source>
</evidence>
<dbReference type="AlphaFoldDB" id="A0A3Q1IK89"/>
<dbReference type="InterPro" id="IPR044925">
    <property type="entry name" value="His-Me_finger_sf"/>
</dbReference>
<dbReference type="STRING" id="64144.ENSATEP00000020779"/>
<dbReference type="InterPro" id="IPR001604">
    <property type="entry name" value="Endo_G_ENPP1-like_dom"/>
</dbReference>
<dbReference type="GO" id="GO:0046872">
    <property type="term" value="F:metal ion binding"/>
    <property type="evidence" value="ECO:0007669"/>
    <property type="project" value="InterPro"/>
</dbReference>
<keyword evidence="1" id="KW-0732">Signal</keyword>
<evidence type="ECO:0000256" key="1">
    <source>
        <dbReference type="SAM" id="SignalP"/>
    </source>
</evidence>
<sequence>MMTPLKMWCLLPLAVLLLLSISPMETKVVQSMSQCKGFLLHETPPDIPGVLEDGNIPKQDRYKVICQTYENVGRFVTLYDIQNKIPVFSAYKYKGEKGRKPECFWKIEPQLENKDNINMEDCNITTEYNNQASYNDYSGTYDKGHLFPLSYGFNEDDKISTYTLTNAVPQVDSFNQGSWRRMESCVKCILDKYCNGEGYLVTGAKP</sequence>
<dbReference type="Ensembl" id="ENSATET00000043021.2">
    <property type="protein sequence ID" value="ENSATEP00000054601.2"/>
    <property type="gene ID" value="ENSATEG00000014579.3"/>
</dbReference>
<dbReference type="Gene3D" id="3.40.570.10">
    <property type="entry name" value="Extracellular Endonuclease, subunit A"/>
    <property type="match status" value="1"/>
</dbReference>
<dbReference type="GO" id="GO:0003676">
    <property type="term" value="F:nucleic acid binding"/>
    <property type="evidence" value="ECO:0007669"/>
    <property type="project" value="InterPro"/>
</dbReference>
<feature type="chain" id="PRO_5043960760" description="DNA/RNA non-specific endonuclease/pyrophosphatase/phosphodiesterase domain-containing protein" evidence="1">
    <location>
        <begin position="27"/>
        <end position="206"/>
    </location>
</feature>
<dbReference type="Proteomes" id="UP000265040">
    <property type="component" value="Chromosome 18"/>
</dbReference>